<evidence type="ECO:0000256" key="6">
    <source>
        <dbReference type="ARBA" id="ARBA00022679"/>
    </source>
</evidence>
<dbReference type="EC" id="2.7.13.3" evidence="4"/>
<evidence type="ECO:0000256" key="2">
    <source>
        <dbReference type="ARBA" id="ARBA00004141"/>
    </source>
</evidence>
<dbReference type="InterPro" id="IPR052023">
    <property type="entry name" value="Histidine_kinase_KdpD"/>
</dbReference>
<dbReference type="Gene3D" id="3.40.50.620">
    <property type="entry name" value="HUPs"/>
    <property type="match status" value="1"/>
</dbReference>
<dbReference type="Pfam" id="PF00512">
    <property type="entry name" value="HisKA"/>
    <property type="match status" value="1"/>
</dbReference>
<evidence type="ECO:0000313" key="17">
    <source>
        <dbReference type="Proteomes" id="UP000636793"/>
    </source>
</evidence>
<dbReference type="InterPro" id="IPR038318">
    <property type="entry name" value="KdpD_sf"/>
</dbReference>
<dbReference type="Pfam" id="PF13493">
    <property type="entry name" value="DUF4118"/>
    <property type="match status" value="1"/>
</dbReference>
<evidence type="ECO:0000256" key="9">
    <source>
        <dbReference type="ARBA" id="ARBA00022777"/>
    </source>
</evidence>
<dbReference type="InterPro" id="IPR003661">
    <property type="entry name" value="HisK_dim/P_dom"/>
</dbReference>
<dbReference type="SUPFAM" id="SSF52402">
    <property type="entry name" value="Adenine nucleotide alpha hydrolases-like"/>
    <property type="match status" value="1"/>
</dbReference>
<evidence type="ECO:0000256" key="7">
    <source>
        <dbReference type="ARBA" id="ARBA00022692"/>
    </source>
</evidence>
<dbReference type="PANTHER" id="PTHR45569">
    <property type="entry name" value="SENSOR PROTEIN KDPD"/>
    <property type="match status" value="1"/>
</dbReference>
<dbReference type="PANTHER" id="PTHR45569:SF1">
    <property type="entry name" value="SENSOR PROTEIN KDPD"/>
    <property type="match status" value="1"/>
</dbReference>
<reference evidence="16" key="2">
    <citation type="submission" date="2020-09" db="EMBL/GenBank/DDBJ databases">
        <authorList>
            <person name="Sun Q."/>
            <person name="Zhou Y."/>
        </authorList>
    </citation>
    <scope>NUCLEOTIDE SEQUENCE</scope>
    <source>
        <strain evidence="16">CGMCC 1.15085</strain>
    </source>
</reference>
<dbReference type="InterPro" id="IPR006016">
    <property type="entry name" value="UspA"/>
</dbReference>
<dbReference type="Pfam" id="PF02702">
    <property type="entry name" value="KdpD"/>
    <property type="match status" value="1"/>
</dbReference>
<evidence type="ECO:0000256" key="13">
    <source>
        <dbReference type="ARBA" id="ARBA00023136"/>
    </source>
</evidence>
<dbReference type="PRINTS" id="PR00344">
    <property type="entry name" value="BCTRLSENSOR"/>
</dbReference>
<reference evidence="16" key="1">
    <citation type="journal article" date="2014" name="Int. J. Syst. Evol. Microbiol.">
        <title>Complete genome sequence of Corynebacterium casei LMG S-19264T (=DSM 44701T), isolated from a smear-ripened cheese.</title>
        <authorList>
            <consortium name="US DOE Joint Genome Institute (JGI-PGF)"/>
            <person name="Walter F."/>
            <person name="Albersmeier A."/>
            <person name="Kalinowski J."/>
            <person name="Ruckert C."/>
        </authorList>
    </citation>
    <scope>NUCLEOTIDE SEQUENCE</scope>
    <source>
        <strain evidence="16">CGMCC 1.15085</strain>
    </source>
</reference>
<dbReference type="Gene3D" id="3.40.50.300">
    <property type="entry name" value="P-loop containing nucleotide triphosphate hydrolases"/>
    <property type="match status" value="1"/>
</dbReference>
<evidence type="ECO:0000256" key="10">
    <source>
        <dbReference type="ARBA" id="ARBA00022840"/>
    </source>
</evidence>
<dbReference type="InterPro" id="IPR005467">
    <property type="entry name" value="His_kinase_dom"/>
</dbReference>
<accession>A0A916WNC2</accession>
<feature type="transmembrane region" description="Helical" evidence="14">
    <location>
        <begin position="472"/>
        <end position="493"/>
    </location>
</feature>
<protein>
    <recommendedName>
        <fullName evidence="4">histidine kinase</fullName>
        <ecNumber evidence="4">2.7.13.3</ecNumber>
    </recommendedName>
</protein>
<dbReference type="Gene3D" id="3.30.565.10">
    <property type="entry name" value="Histidine kinase-like ATPase, C-terminal domain"/>
    <property type="match status" value="1"/>
</dbReference>
<dbReference type="Pfam" id="PF00582">
    <property type="entry name" value="Usp"/>
    <property type="match status" value="1"/>
</dbReference>
<dbReference type="InterPro" id="IPR036890">
    <property type="entry name" value="HATPase_C_sf"/>
</dbReference>
<organism evidence="16 17">
    <name type="scientific">Flexivirga endophytica</name>
    <dbReference type="NCBI Taxonomy" id="1849103"/>
    <lineage>
        <taxon>Bacteria</taxon>
        <taxon>Bacillati</taxon>
        <taxon>Actinomycetota</taxon>
        <taxon>Actinomycetes</taxon>
        <taxon>Micrococcales</taxon>
        <taxon>Dermacoccaceae</taxon>
        <taxon>Flexivirga</taxon>
    </lineage>
</organism>
<keyword evidence="17" id="KW-1185">Reference proteome</keyword>
<dbReference type="InterPro" id="IPR036097">
    <property type="entry name" value="HisK_dim/P_sf"/>
</dbReference>
<sequence>MSAHRNAPDPPRDNRRMTRGRLRIYLGAAPGVGKTVKMLQEAHRRRQRGTDVVVGIVETHDRSYTAEQLEGLETVPPQEIRHGGTTLHELDVDAVLRRRPDVVLVDELAHRRVSGPHQRRWEDLDRLLEAGIDVLSTVNVQHLESLNDAVFQITGIRQQETVPDAVVRAADQIELVDMAPEALRRRLAHGHVYPAERVDAALANYFRAGNLSALRELALLWTADRVDEALARYRDDHDIASTWPVRERIVVALTGGPEQETLLRRGARITARGAGGELYAVQVVPDTGLRDVPPESATATRQLVAELGGTMHTVTGSDVGEAILEFARGINASQIIIGASRRTRLQRIFGRGVGDTVVDGSGDIDVLMVTHDLAHSGKRPAISWGGVGRQREIAGWLLATVGLALLTTLLNATGHWHALPLVVLIYLAFTVVTAIVGGIWSGLAAAVLASLVLNWFFAPPTGALTINQPQNVAALVLFLVVAASVASVVHLAARRTAQSVAAEYDSRVLAELTHSLLAVKDPLPELLEQARDIFSTAGAAIVRTTRTGVPGQVVVVSGDVPLTDLDARLSRAPIDDEHQLVLQGDVVDAGRQRLMEAYASVAAAILHRNELARQAAAAAGLAKDNRSRAALLAAVSHDLRTPLSAIKAGVSSLRSTDIQLSPADQRELLETVEGATDRLDGLIENLLDMSRIQSGNITARTDDILVADLFAVTRHSLSTPERVRTWLPDPSLSCLADPGLAERVLANLLENSLRYSPGRQEVVLTGERLGEWVELRVVDRGPGVPQSERTGIFAPFQRYGDSPRGNGVGLGLAVSKGLTEAMDGTLDAEDTPAGGLTMCVRLPVTADTDSTRGATR</sequence>
<comment type="caution">
    <text evidence="16">The sequence shown here is derived from an EMBL/GenBank/DDBJ whole genome shotgun (WGS) entry which is preliminary data.</text>
</comment>
<dbReference type="RefSeq" id="WP_229843268.1">
    <property type="nucleotide sequence ID" value="NZ_BMZJ01000001.1"/>
</dbReference>
<keyword evidence="9 16" id="KW-0418">Kinase</keyword>
<dbReference type="Gene3D" id="1.10.287.130">
    <property type="match status" value="1"/>
</dbReference>
<dbReference type="SMART" id="SM00387">
    <property type="entry name" value="HATPase_c"/>
    <property type="match status" value="1"/>
</dbReference>
<dbReference type="InterPro" id="IPR004358">
    <property type="entry name" value="Sig_transdc_His_kin-like_C"/>
</dbReference>
<keyword evidence="8" id="KW-0547">Nucleotide-binding</keyword>
<dbReference type="InterPro" id="IPR003594">
    <property type="entry name" value="HATPase_dom"/>
</dbReference>
<dbReference type="SUPFAM" id="SSF55874">
    <property type="entry name" value="ATPase domain of HSP90 chaperone/DNA topoisomerase II/histidine kinase"/>
    <property type="match status" value="1"/>
</dbReference>
<dbReference type="GO" id="GO:0005886">
    <property type="term" value="C:plasma membrane"/>
    <property type="evidence" value="ECO:0007669"/>
    <property type="project" value="UniProtKB-SubCell"/>
</dbReference>
<keyword evidence="7 14" id="KW-0812">Transmembrane</keyword>
<evidence type="ECO:0000256" key="5">
    <source>
        <dbReference type="ARBA" id="ARBA00022553"/>
    </source>
</evidence>
<evidence type="ECO:0000256" key="12">
    <source>
        <dbReference type="ARBA" id="ARBA00023012"/>
    </source>
</evidence>
<evidence type="ECO:0000256" key="1">
    <source>
        <dbReference type="ARBA" id="ARBA00000085"/>
    </source>
</evidence>
<evidence type="ECO:0000256" key="8">
    <source>
        <dbReference type="ARBA" id="ARBA00022741"/>
    </source>
</evidence>
<dbReference type="InterPro" id="IPR025201">
    <property type="entry name" value="KdpD_TM"/>
</dbReference>
<dbReference type="SMART" id="SM00388">
    <property type="entry name" value="HisKA"/>
    <property type="match status" value="1"/>
</dbReference>
<keyword evidence="6" id="KW-0808">Transferase</keyword>
<dbReference type="PROSITE" id="PS50109">
    <property type="entry name" value="HIS_KIN"/>
    <property type="match status" value="1"/>
</dbReference>
<feature type="transmembrane region" description="Helical" evidence="14">
    <location>
        <begin position="424"/>
        <end position="452"/>
    </location>
</feature>
<dbReference type="Gene3D" id="1.20.120.620">
    <property type="entry name" value="Backbone structure of the membrane domain of e. Coli histidine kinase receptor kdpd"/>
    <property type="match status" value="1"/>
</dbReference>
<evidence type="ECO:0000256" key="14">
    <source>
        <dbReference type="SAM" id="Phobius"/>
    </source>
</evidence>
<keyword evidence="12" id="KW-0902">Two-component regulatory system</keyword>
<dbReference type="InterPro" id="IPR003852">
    <property type="entry name" value="Sig_transdc_His_kinase_KdpD_N"/>
</dbReference>
<gene>
    <name evidence="16" type="ORF">GCM10011492_03730</name>
</gene>
<dbReference type="InterPro" id="IPR014729">
    <property type="entry name" value="Rossmann-like_a/b/a_fold"/>
</dbReference>
<dbReference type="SUPFAM" id="SSF52540">
    <property type="entry name" value="P-loop containing nucleoside triphosphate hydrolases"/>
    <property type="match status" value="1"/>
</dbReference>
<dbReference type="GO" id="GO:0005524">
    <property type="term" value="F:ATP binding"/>
    <property type="evidence" value="ECO:0007669"/>
    <property type="project" value="UniProtKB-KW"/>
</dbReference>
<evidence type="ECO:0000259" key="15">
    <source>
        <dbReference type="PROSITE" id="PS50109"/>
    </source>
</evidence>
<comment type="catalytic activity">
    <reaction evidence="1">
        <text>ATP + protein L-histidine = ADP + protein N-phospho-L-histidine.</text>
        <dbReference type="EC" id="2.7.13.3"/>
    </reaction>
</comment>
<dbReference type="SUPFAM" id="SSF47384">
    <property type="entry name" value="Homodimeric domain of signal transducing histidine kinase"/>
    <property type="match status" value="1"/>
</dbReference>
<evidence type="ECO:0000256" key="3">
    <source>
        <dbReference type="ARBA" id="ARBA00004236"/>
    </source>
</evidence>
<feature type="transmembrane region" description="Helical" evidence="14">
    <location>
        <begin position="393"/>
        <end position="412"/>
    </location>
</feature>
<dbReference type="InterPro" id="IPR027417">
    <property type="entry name" value="P-loop_NTPase"/>
</dbReference>
<evidence type="ECO:0000256" key="11">
    <source>
        <dbReference type="ARBA" id="ARBA00022989"/>
    </source>
</evidence>
<keyword evidence="10" id="KW-0067">ATP-binding</keyword>
<dbReference type="EMBL" id="BMHI01000001">
    <property type="protein sequence ID" value="GGB17193.1"/>
    <property type="molecule type" value="Genomic_DNA"/>
</dbReference>
<dbReference type="GO" id="GO:0005737">
    <property type="term" value="C:cytoplasm"/>
    <property type="evidence" value="ECO:0007669"/>
    <property type="project" value="UniProtKB-ARBA"/>
</dbReference>
<evidence type="ECO:0000313" key="16">
    <source>
        <dbReference type="EMBL" id="GGB17193.1"/>
    </source>
</evidence>
<keyword evidence="5" id="KW-0597">Phosphoprotein</keyword>
<dbReference type="CDD" id="cd00082">
    <property type="entry name" value="HisKA"/>
    <property type="match status" value="1"/>
</dbReference>
<dbReference type="CDD" id="cd00075">
    <property type="entry name" value="HATPase"/>
    <property type="match status" value="1"/>
</dbReference>
<feature type="domain" description="Histidine kinase" evidence="15">
    <location>
        <begin position="634"/>
        <end position="846"/>
    </location>
</feature>
<evidence type="ECO:0000256" key="4">
    <source>
        <dbReference type="ARBA" id="ARBA00012438"/>
    </source>
</evidence>
<keyword evidence="11 14" id="KW-1133">Transmembrane helix</keyword>
<dbReference type="FunFam" id="3.40.50.300:FF:000483">
    <property type="entry name" value="Sensor histidine kinase KdpD"/>
    <property type="match status" value="1"/>
</dbReference>
<proteinExistence type="predicted"/>
<name>A0A916WNC2_9MICO</name>
<dbReference type="GO" id="GO:0000155">
    <property type="term" value="F:phosphorelay sensor kinase activity"/>
    <property type="evidence" value="ECO:0007669"/>
    <property type="project" value="InterPro"/>
</dbReference>
<dbReference type="Pfam" id="PF02518">
    <property type="entry name" value="HATPase_c"/>
    <property type="match status" value="1"/>
</dbReference>
<keyword evidence="13 14" id="KW-0472">Membrane</keyword>
<dbReference type="Proteomes" id="UP000636793">
    <property type="component" value="Unassembled WGS sequence"/>
</dbReference>
<comment type="subcellular location">
    <subcellularLocation>
        <location evidence="3">Cell membrane</location>
    </subcellularLocation>
    <subcellularLocation>
        <location evidence="2">Membrane</location>
        <topology evidence="2">Multi-pass membrane protein</topology>
    </subcellularLocation>
</comment>
<dbReference type="AlphaFoldDB" id="A0A916WNC2"/>